<dbReference type="Gene3D" id="3.30.450.350">
    <property type="entry name" value="CHASE domain"/>
    <property type="match status" value="1"/>
</dbReference>
<dbReference type="InterPro" id="IPR006189">
    <property type="entry name" value="CHASE_dom"/>
</dbReference>
<evidence type="ECO:0000259" key="13">
    <source>
        <dbReference type="PROSITE" id="PS50839"/>
    </source>
</evidence>
<evidence type="ECO:0000256" key="6">
    <source>
        <dbReference type="ARBA" id="ARBA00022692"/>
    </source>
</evidence>
<feature type="domain" description="Histidine kinase" evidence="12">
    <location>
        <begin position="380"/>
        <end position="591"/>
    </location>
</feature>
<dbReference type="PROSITE" id="PS50839">
    <property type="entry name" value="CHASE"/>
    <property type="match status" value="1"/>
</dbReference>
<protein>
    <recommendedName>
        <fullName evidence="3">histidine kinase</fullName>
        <ecNumber evidence="3">2.7.13.3</ecNumber>
    </recommendedName>
</protein>
<dbReference type="Gene3D" id="3.30.565.10">
    <property type="entry name" value="Histidine kinase-like ATPase, C-terminal domain"/>
    <property type="match status" value="1"/>
</dbReference>
<proteinExistence type="predicted"/>
<feature type="coiled-coil region" evidence="10">
    <location>
        <begin position="339"/>
        <end position="377"/>
    </location>
</feature>
<dbReference type="GO" id="GO:0016020">
    <property type="term" value="C:membrane"/>
    <property type="evidence" value="ECO:0007669"/>
    <property type="project" value="UniProtKB-SubCell"/>
</dbReference>
<dbReference type="SUPFAM" id="SSF55874">
    <property type="entry name" value="ATPase domain of HSP90 chaperone/DNA topoisomerase II/histidine kinase"/>
    <property type="match status" value="1"/>
</dbReference>
<dbReference type="SMART" id="SM00388">
    <property type="entry name" value="HisKA"/>
    <property type="match status" value="1"/>
</dbReference>
<dbReference type="InterPro" id="IPR042240">
    <property type="entry name" value="CHASE_sf"/>
</dbReference>
<keyword evidence="10" id="KW-0175">Coiled coil</keyword>
<evidence type="ECO:0000256" key="10">
    <source>
        <dbReference type="SAM" id="Coils"/>
    </source>
</evidence>
<evidence type="ECO:0000313" key="14">
    <source>
        <dbReference type="EMBL" id="RBO80028.1"/>
    </source>
</evidence>
<dbReference type="EC" id="2.7.13.3" evidence="3"/>
<dbReference type="InterPro" id="IPR004358">
    <property type="entry name" value="Sig_transdc_His_kin-like_C"/>
</dbReference>
<dbReference type="Pfam" id="PF03924">
    <property type="entry name" value="CHASE"/>
    <property type="match status" value="1"/>
</dbReference>
<accession>A0A366CVC8</accession>
<dbReference type="Proteomes" id="UP000252086">
    <property type="component" value="Unassembled WGS sequence"/>
</dbReference>
<evidence type="ECO:0000256" key="11">
    <source>
        <dbReference type="SAM" id="Phobius"/>
    </source>
</evidence>
<evidence type="ECO:0000259" key="12">
    <source>
        <dbReference type="PROSITE" id="PS50109"/>
    </source>
</evidence>
<evidence type="ECO:0000256" key="3">
    <source>
        <dbReference type="ARBA" id="ARBA00012438"/>
    </source>
</evidence>
<dbReference type="RefSeq" id="WP_113875430.1">
    <property type="nucleotide sequence ID" value="NZ_QNRF01000009.1"/>
</dbReference>
<dbReference type="PANTHER" id="PTHR42878:SF15">
    <property type="entry name" value="BACTERIOPHYTOCHROME"/>
    <property type="match status" value="1"/>
</dbReference>
<reference evidence="14 15" key="1">
    <citation type="submission" date="2018-06" db="EMBL/GenBank/DDBJ databases">
        <title>Genomic Encyclopedia of Type Strains, Phase III (KMG-III): the genomes of soil and plant-associated and newly described type strains.</title>
        <authorList>
            <person name="Whitman W."/>
        </authorList>
    </citation>
    <scope>NUCLEOTIDE SEQUENCE [LARGE SCALE GENOMIC DNA]</scope>
    <source>
        <strain evidence="14 15">CECT 7732</strain>
    </source>
</reference>
<dbReference type="SMART" id="SM00387">
    <property type="entry name" value="HATPase_c"/>
    <property type="match status" value="1"/>
</dbReference>
<comment type="catalytic activity">
    <reaction evidence="1">
        <text>ATP + protein L-histidine = ADP + protein N-phospho-L-histidine.</text>
        <dbReference type="EC" id="2.7.13.3"/>
    </reaction>
</comment>
<dbReference type="Pfam" id="PF00512">
    <property type="entry name" value="HisKA"/>
    <property type="match status" value="1"/>
</dbReference>
<dbReference type="AlphaFoldDB" id="A0A366CVC8"/>
<evidence type="ECO:0000256" key="1">
    <source>
        <dbReference type="ARBA" id="ARBA00000085"/>
    </source>
</evidence>
<feature type="transmembrane region" description="Helical" evidence="11">
    <location>
        <begin position="12"/>
        <end position="33"/>
    </location>
</feature>
<keyword evidence="15" id="KW-1185">Reference proteome</keyword>
<dbReference type="PANTHER" id="PTHR42878">
    <property type="entry name" value="TWO-COMPONENT HISTIDINE KINASE"/>
    <property type="match status" value="1"/>
</dbReference>
<dbReference type="PROSITE" id="PS50109">
    <property type="entry name" value="HIS_KIN"/>
    <property type="match status" value="1"/>
</dbReference>
<dbReference type="InterPro" id="IPR003661">
    <property type="entry name" value="HisK_dim/P_dom"/>
</dbReference>
<keyword evidence="7" id="KW-0418">Kinase</keyword>
<evidence type="ECO:0000256" key="4">
    <source>
        <dbReference type="ARBA" id="ARBA00022553"/>
    </source>
</evidence>
<dbReference type="InterPro" id="IPR050351">
    <property type="entry name" value="BphY/WalK/GraS-like"/>
</dbReference>
<keyword evidence="6 11" id="KW-0812">Transmembrane</keyword>
<dbReference type="CDD" id="cd00075">
    <property type="entry name" value="HATPase"/>
    <property type="match status" value="1"/>
</dbReference>
<gene>
    <name evidence="14" type="ORF">DFP76_10980</name>
</gene>
<comment type="subcellular location">
    <subcellularLocation>
        <location evidence="2">Membrane</location>
    </subcellularLocation>
</comment>
<dbReference type="InterPro" id="IPR036890">
    <property type="entry name" value="HATPase_C_sf"/>
</dbReference>
<evidence type="ECO:0000256" key="9">
    <source>
        <dbReference type="ARBA" id="ARBA00023136"/>
    </source>
</evidence>
<dbReference type="InterPro" id="IPR036097">
    <property type="entry name" value="HisK_dim/P_sf"/>
</dbReference>
<dbReference type="Pfam" id="PF02518">
    <property type="entry name" value="HATPase_c"/>
    <property type="match status" value="1"/>
</dbReference>
<keyword evidence="4" id="KW-0597">Phosphoprotein</keyword>
<comment type="caution">
    <text evidence="14">The sequence shown here is derived from an EMBL/GenBank/DDBJ whole genome shotgun (WGS) entry which is preliminary data.</text>
</comment>
<organism evidence="14 15">
    <name type="scientific">Marinomonas aquiplantarum</name>
    <dbReference type="NCBI Taxonomy" id="491951"/>
    <lineage>
        <taxon>Bacteria</taxon>
        <taxon>Pseudomonadati</taxon>
        <taxon>Pseudomonadota</taxon>
        <taxon>Gammaproteobacteria</taxon>
        <taxon>Oceanospirillales</taxon>
        <taxon>Oceanospirillaceae</taxon>
        <taxon>Marinomonas</taxon>
    </lineage>
</organism>
<keyword evidence="5" id="KW-0808">Transferase</keyword>
<keyword evidence="8 11" id="KW-1133">Transmembrane helix</keyword>
<dbReference type="InterPro" id="IPR003594">
    <property type="entry name" value="HATPase_dom"/>
</dbReference>
<evidence type="ECO:0000256" key="7">
    <source>
        <dbReference type="ARBA" id="ARBA00022777"/>
    </source>
</evidence>
<dbReference type="CDD" id="cd00082">
    <property type="entry name" value="HisKA"/>
    <property type="match status" value="1"/>
</dbReference>
<sequence length="596" mass="68333">MQDQKGSSFNGFHWSHWAVISLSLLLTLGAWYFSHQQAEQKTKAQFEFQAEQIVSLVQERMEKYEEALWAGVAALHTMPHHMTRSDWRIFANSLNVESRFPGINGIGVIHYLEPDKLDSYLAWQRETTPDYALHPAHTQNEYWPITYIEPQMSNQAAVGLDMAHEINRYSAAKKARDTGKASITGPITLVQDAKKTPGFLFYAPWYGDRQSNHLYGDQEGDFLGLVYSPFIMKKLMGGVLENSNRQVNFSIHDGGEVLYSELNQSSENYDDAPLFSKQIEINMYGRDWLFTVQSSSLFRAQNTQNQPWIILAGGIVIDSLLLIIFILLSRANHRAVSYADKVTQDLKLQKEELEIAHEDLQLRNQELEEANKDLDQFAFVASHDLKAPLRGISQLAQWIEEDLRENFSSQTREFMDLLQGRIQRLEKLLDALLSYSRIGREKNTFEQFHLGTRVTELFSLINANEAFAFDCEDNVGELNTLAVPLELVLRNLLSNAIKHHDKGQGNIQFKAQKQSDHYQICVIDDGPGIPTQFQEQVFELFKTLKPRDEVESSGLGLSMVKKILDRYDCHYQISSNGDRGTCFEFEWPFEAALREK</sequence>
<dbReference type="GO" id="GO:0000156">
    <property type="term" value="F:phosphorelay response regulator activity"/>
    <property type="evidence" value="ECO:0007669"/>
    <property type="project" value="TreeGrafter"/>
</dbReference>
<dbReference type="SUPFAM" id="SSF47384">
    <property type="entry name" value="Homodimeric domain of signal transducing histidine kinase"/>
    <property type="match status" value="1"/>
</dbReference>
<evidence type="ECO:0000313" key="15">
    <source>
        <dbReference type="Proteomes" id="UP000252086"/>
    </source>
</evidence>
<keyword evidence="9 11" id="KW-0472">Membrane</keyword>
<dbReference type="OrthoDB" id="9808408at2"/>
<dbReference type="GO" id="GO:0007234">
    <property type="term" value="P:osmosensory signaling via phosphorelay pathway"/>
    <property type="evidence" value="ECO:0007669"/>
    <property type="project" value="TreeGrafter"/>
</dbReference>
<dbReference type="GO" id="GO:0030295">
    <property type="term" value="F:protein kinase activator activity"/>
    <property type="evidence" value="ECO:0007669"/>
    <property type="project" value="TreeGrafter"/>
</dbReference>
<dbReference type="InterPro" id="IPR005467">
    <property type="entry name" value="His_kinase_dom"/>
</dbReference>
<evidence type="ECO:0000256" key="8">
    <source>
        <dbReference type="ARBA" id="ARBA00022989"/>
    </source>
</evidence>
<evidence type="ECO:0000256" key="2">
    <source>
        <dbReference type="ARBA" id="ARBA00004370"/>
    </source>
</evidence>
<dbReference type="Gene3D" id="1.10.287.130">
    <property type="match status" value="1"/>
</dbReference>
<dbReference type="SMART" id="SM01079">
    <property type="entry name" value="CHASE"/>
    <property type="match status" value="1"/>
</dbReference>
<dbReference type="GO" id="GO:0000155">
    <property type="term" value="F:phosphorelay sensor kinase activity"/>
    <property type="evidence" value="ECO:0007669"/>
    <property type="project" value="InterPro"/>
</dbReference>
<dbReference type="EMBL" id="QNRF01000009">
    <property type="protein sequence ID" value="RBO80028.1"/>
    <property type="molecule type" value="Genomic_DNA"/>
</dbReference>
<feature type="transmembrane region" description="Helical" evidence="11">
    <location>
        <begin position="308"/>
        <end position="328"/>
    </location>
</feature>
<name>A0A366CVC8_9GAMM</name>
<evidence type="ECO:0000256" key="5">
    <source>
        <dbReference type="ARBA" id="ARBA00022679"/>
    </source>
</evidence>
<feature type="domain" description="CHASE" evidence="13">
    <location>
        <begin position="133"/>
        <end position="291"/>
    </location>
</feature>
<dbReference type="PRINTS" id="PR00344">
    <property type="entry name" value="BCTRLSENSOR"/>
</dbReference>